<dbReference type="AlphaFoldDB" id="A0A0B6WVP1"/>
<organism evidence="1 2">
    <name type="scientific">Pyrinomonas methylaliphatogenes</name>
    <dbReference type="NCBI Taxonomy" id="454194"/>
    <lineage>
        <taxon>Bacteria</taxon>
        <taxon>Pseudomonadati</taxon>
        <taxon>Acidobacteriota</taxon>
        <taxon>Blastocatellia</taxon>
        <taxon>Blastocatellales</taxon>
        <taxon>Pyrinomonadaceae</taxon>
        <taxon>Pyrinomonas</taxon>
    </lineage>
</organism>
<evidence type="ECO:0000313" key="1">
    <source>
        <dbReference type="EMBL" id="CDM65146.1"/>
    </source>
</evidence>
<gene>
    <name evidence="1" type="ORF">PYK22_01144</name>
</gene>
<dbReference type="Proteomes" id="UP000031518">
    <property type="component" value="Unassembled WGS sequence"/>
</dbReference>
<name>A0A0B6WVP1_9BACT</name>
<reference evidence="1 2" key="2">
    <citation type="submission" date="2015-01" db="EMBL/GenBank/DDBJ databases">
        <title>Complete genome sequence of Pyrinomonas methylaliphatogenes type strain K22T.</title>
        <authorList>
            <person name="Lee K.C.Y."/>
            <person name="Power J.F."/>
            <person name="Dunfield P.F."/>
            <person name="Morgan X.C."/>
            <person name="Huttenhower C."/>
            <person name="Stott M.B."/>
        </authorList>
    </citation>
    <scope>NUCLEOTIDE SEQUENCE [LARGE SCALE GENOMIC DNA]</scope>
    <source>
        <strain evidence="1 2">K22</strain>
    </source>
</reference>
<reference evidence="1 2" key="1">
    <citation type="submission" date="2013-12" db="EMBL/GenBank/DDBJ databases">
        <authorList>
            <person name="Stott M."/>
        </authorList>
    </citation>
    <scope>NUCLEOTIDE SEQUENCE [LARGE SCALE GENOMIC DNA]</scope>
    <source>
        <strain evidence="1 2">K22</strain>
    </source>
</reference>
<keyword evidence="2" id="KW-1185">Reference proteome</keyword>
<accession>A0A0B6WVP1</accession>
<dbReference type="EMBL" id="CBXV010000004">
    <property type="protein sequence ID" value="CDM65146.1"/>
    <property type="molecule type" value="Genomic_DNA"/>
</dbReference>
<proteinExistence type="predicted"/>
<protein>
    <submittedName>
        <fullName evidence="1">Uncharacterized protein</fullName>
    </submittedName>
</protein>
<evidence type="ECO:0000313" key="2">
    <source>
        <dbReference type="Proteomes" id="UP000031518"/>
    </source>
</evidence>
<sequence length="69" mass="7879">MRIYNTIHETFALTDFYRPNPLPVKGIHLRTSLTIRSAQLALHYRALSTFNCHNAIKPPSNMLIKVSAN</sequence>